<dbReference type="InterPro" id="IPR029044">
    <property type="entry name" value="Nucleotide-diphossugar_trans"/>
</dbReference>
<dbReference type="Gene3D" id="3.90.550.10">
    <property type="entry name" value="Spore Coat Polysaccharide Biosynthesis Protein SpsA, Chain A"/>
    <property type="match status" value="1"/>
</dbReference>
<sequence length="318" mass="35911">MIIVSASSAEFFHFLQGMVLSIREKPEGSAIALGCFDLGLSEPQKVWLAEQRVETVVPDWPYGLSESAGVPLPFKAILSRPLLPRYFPGHDIYMHMDADAWVQDWEAIELYRAGAARGLLAITPEIDRSFISNYGTADSYRAFIVKVYTDLCGAEAAQKFRNYPILNTGVFAVPAGSPIWDRWATRIEENLHNGRNFHIEQASLNYEVFEHLDDDLAAGLELLPARCNWVCHQALPKFDAERDRLVEPFLPHTPLGVVHRASDDFKQKKTGQIALTSGGTREMNLKYREGRYGLGSSDEPEHLQRWQDAGFEWTEKPT</sequence>
<evidence type="ECO:0000313" key="2">
    <source>
        <dbReference type="Proteomes" id="UP001229244"/>
    </source>
</evidence>
<accession>A0AAE4ARA5</accession>
<comment type="caution">
    <text evidence="1">The sequence shown here is derived from an EMBL/GenBank/DDBJ whole genome shotgun (WGS) entry which is preliminary data.</text>
</comment>
<gene>
    <name evidence="1" type="ORF">J2S73_000057</name>
</gene>
<dbReference type="RefSeq" id="WP_306883422.1">
    <property type="nucleotide sequence ID" value="NZ_JAUSUL010000001.1"/>
</dbReference>
<dbReference type="SUPFAM" id="SSF53448">
    <property type="entry name" value="Nucleotide-diphospho-sugar transferases"/>
    <property type="match status" value="1"/>
</dbReference>
<proteinExistence type="predicted"/>
<protein>
    <submittedName>
        <fullName evidence="1">Uncharacterized protein</fullName>
    </submittedName>
</protein>
<reference evidence="1" key="1">
    <citation type="submission" date="2023-07" db="EMBL/GenBank/DDBJ databases">
        <title>Genomic Encyclopedia of Type Strains, Phase IV (KMG-IV): sequencing the most valuable type-strain genomes for metagenomic binning, comparative biology and taxonomic classification.</title>
        <authorList>
            <person name="Goeker M."/>
        </authorList>
    </citation>
    <scope>NUCLEOTIDE SEQUENCE</scope>
    <source>
        <strain evidence="1">DSM 21202</strain>
    </source>
</reference>
<organism evidence="1 2">
    <name type="scientific">Amorphus orientalis</name>
    <dbReference type="NCBI Taxonomy" id="649198"/>
    <lineage>
        <taxon>Bacteria</taxon>
        <taxon>Pseudomonadati</taxon>
        <taxon>Pseudomonadota</taxon>
        <taxon>Alphaproteobacteria</taxon>
        <taxon>Hyphomicrobiales</taxon>
        <taxon>Amorphaceae</taxon>
        <taxon>Amorphus</taxon>
    </lineage>
</organism>
<keyword evidence="2" id="KW-1185">Reference proteome</keyword>
<evidence type="ECO:0000313" key="1">
    <source>
        <dbReference type="EMBL" id="MDQ0313620.1"/>
    </source>
</evidence>
<dbReference type="AlphaFoldDB" id="A0AAE4ARA5"/>
<dbReference type="Proteomes" id="UP001229244">
    <property type="component" value="Unassembled WGS sequence"/>
</dbReference>
<dbReference type="EMBL" id="JAUSUL010000001">
    <property type="protein sequence ID" value="MDQ0313620.1"/>
    <property type="molecule type" value="Genomic_DNA"/>
</dbReference>
<name>A0AAE4ARA5_9HYPH</name>